<gene>
    <name evidence="2" type="ORF">PYH38_005113</name>
</gene>
<sequence>MASAFIIGGTGQIGIGVAKRLAREGWTVRLASRTPPPLEGLWRHVPFDHREPGALATAIGHGADLLMDCIAFDEPDADKLLSVEASVGHIIAVSSASVYRDEHGRTLDEASQCGFPCFPVPIGENQPTVEPGPKTYSTRKVAMEKRLLDHAQGRATILRPAAIHGPYSKHAREWWFVRRLLDGRQRIPLAYGGRSRFQTTSVAAIAEAVVWAVEEGEPSILNVADADAPTAAEIGKAIMATMDRYADIVGLSDEPYPPSAGMSPWSVECPVVCSSLAPNAGTYKETVPDAVLWLIEATRNRDWRSVLPQLAAYPWEQFDYEREDNLLSALSRSA</sequence>
<dbReference type="InterPro" id="IPR001509">
    <property type="entry name" value="Epimerase_deHydtase"/>
</dbReference>
<dbReference type="InterPro" id="IPR050177">
    <property type="entry name" value="Lipid_A_modif_metabolic_enz"/>
</dbReference>
<evidence type="ECO:0000313" key="2">
    <source>
        <dbReference type="EMBL" id="WEX82787.1"/>
    </source>
</evidence>
<organism evidence="2 3">
    <name type="scientific">Sinorhizobium numidicum</name>
    <dbReference type="NCBI Taxonomy" id="680248"/>
    <lineage>
        <taxon>Bacteria</taxon>
        <taxon>Pseudomonadati</taxon>
        <taxon>Pseudomonadota</taxon>
        <taxon>Alphaproteobacteria</taxon>
        <taxon>Hyphomicrobiales</taxon>
        <taxon>Rhizobiaceae</taxon>
        <taxon>Sinorhizobium/Ensifer group</taxon>
        <taxon>Sinorhizobium</taxon>
    </lineage>
</organism>
<dbReference type="Gene3D" id="3.40.50.720">
    <property type="entry name" value="NAD(P)-binding Rossmann-like Domain"/>
    <property type="match status" value="1"/>
</dbReference>
<keyword evidence="3" id="KW-1185">Reference proteome</keyword>
<proteinExistence type="predicted"/>
<feature type="domain" description="NAD-dependent epimerase/dehydratase" evidence="1">
    <location>
        <begin position="5"/>
        <end position="224"/>
    </location>
</feature>
<name>A0ABY8CZD6_9HYPH</name>
<dbReference type="EMBL" id="CP120371">
    <property type="protein sequence ID" value="WEX82787.1"/>
    <property type="molecule type" value="Genomic_DNA"/>
</dbReference>
<accession>A0ABY8CZD6</accession>
<dbReference type="PANTHER" id="PTHR43245:SF13">
    <property type="entry name" value="UDP-D-APIOSE_UDP-D-XYLOSE SYNTHASE 2"/>
    <property type="match status" value="1"/>
</dbReference>
<dbReference type="Pfam" id="PF01370">
    <property type="entry name" value="Epimerase"/>
    <property type="match status" value="1"/>
</dbReference>
<evidence type="ECO:0000259" key="1">
    <source>
        <dbReference type="Pfam" id="PF01370"/>
    </source>
</evidence>
<dbReference type="SUPFAM" id="SSF51735">
    <property type="entry name" value="NAD(P)-binding Rossmann-fold domains"/>
    <property type="match status" value="1"/>
</dbReference>
<dbReference type="InterPro" id="IPR036291">
    <property type="entry name" value="NAD(P)-bd_dom_sf"/>
</dbReference>
<protein>
    <submittedName>
        <fullName evidence="2">NAD-dependent epimerase/dehydratase family protein</fullName>
    </submittedName>
</protein>
<evidence type="ECO:0000313" key="3">
    <source>
        <dbReference type="Proteomes" id="UP001235547"/>
    </source>
</evidence>
<dbReference type="PANTHER" id="PTHR43245">
    <property type="entry name" value="BIFUNCTIONAL POLYMYXIN RESISTANCE PROTEIN ARNA"/>
    <property type="match status" value="1"/>
</dbReference>
<dbReference type="RefSeq" id="WP_280733531.1">
    <property type="nucleotide sequence ID" value="NZ_CP120368.1"/>
</dbReference>
<dbReference type="Proteomes" id="UP001235547">
    <property type="component" value="Chromosome 1"/>
</dbReference>
<reference evidence="2 3" key="1">
    <citation type="submission" date="2023-03" db="EMBL/GenBank/DDBJ databases">
        <authorList>
            <person name="Kaur S."/>
            <person name="Espinosa-Saiz D."/>
            <person name="Velazquez E."/>
            <person name="Menendez E."/>
            <person name="diCenzo G.C."/>
        </authorList>
    </citation>
    <scope>NUCLEOTIDE SEQUENCE [LARGE SCALE GENOMIC DNA]</scope>
    <source>
        <strain evidence="2 3">LMG 27395</strain>
    </source>
</reference>